<organism evidence="2 3">
    <name type="scientific">Nocardioides oleivorans</name>
    <dbReference type="NCBI Taxonomy" id="273676"/>
    <lineage>
        <taxon>Bacteria</taxon>
        <taxon>Bacillati</taxon>
        <taxon>Actinomycetota</taxon>
        <taxon>Actinomycetes</taxon>
        <taxon>Propionibacteriales</taxon>
        <taxon>Nocardioidaceae</taxon>
        <taxon>Nocardioides</taxon>
    </lineage>
</organism>
<reference evidence="2 3" key="1">
    <citation type="submission" date="2019-01" db="EMBL/GenBank/DDBJ databases">
        <title>Novel species of Nocardioides.</title>
        <authorList>
            <person name="Liu Q."/>
            <person name="Xin Y.-H."/>
        </authorList>
    </citation>
    <scope>NUCLEOTIDE SEQUENCE [LARGE SCALE GENOMIC DNA]</scope>
    <source>
        <strain evidence="2 3">CGMCC 4.6882</strain>
    </source>
</reference>
<dbReference type="Proteomes" id="UP000294071">
    <property type="component" value="Unassembled WGS sequence"/>
</dbReference>
<keyword evidence="3" id="KW-1185">Reference proteome</keyword>
<dbReference type="PANTHER" id="PTHR43792">
    <property type="entry name" value="GNAT FAMILY, PUTATIVE (AFU_ORTHOLOGUE AFUA_3G00765)-RELATED-RELATED"/>
    <property type="match status" value="1"/>
</dbReference>
<dbReference type="InterPro" id="IPR016181">
    <property type="entry name" value="Acyl_CoA_acyltransferase"/>
</dbReference>
<comment type="caution">
    <text evidence="2">The sequence shown here is derived from an EMBL/GenBank/DDBJ whole genome shotgun (WGS) entry which is preliminary data.</text>
</comment>
<keyword evidence="2" id="KW-0808">Transferase</keyword>
<sequence>MGDWRHVRTPRLWLDEPVDTDAAALFAIHSDPASWVHLPSGVLTDPAAGEVMVGASRRRFERDGLAYWSVRDAEGGPVVGRGGCLGPDDAADGRGWWNLYYRFDQRVVGRGYATEMGAVAVEAAHAVAPDRPVLAYLLEHNVGSRRTAERLGLRLVWRGPDAGNPDPDAVRLVFLDREPDDLLVAALGQAAMPESGLVRP</sequence>
<feature type="domain" description="N-acetyltransferase" evidence="1">
    <location>
        <begin position="11"/>
        <end position="154"/>
    </location>
</feature>
<evidence type="ECO:0000313" key="2">
    <source>
        <dbReference type="EMBL" id="RYB93055.1"/>
    </source>
</evidence>
<dbReference type="SUPFAM" id="SSF55729">
    <property type="entry name" value="Acyl-CoA N-acyltransferases (Nat)"/>
    <property type="match status" value="1"/>
</dbReference>
<dbReference type="GO" id="GO:0016747">
    <property type="term" value="F:acyltransferase activity, transferring groups other than amino-acyl groups"/>
    <property type="evidence" value="ECO:0007669"/>
    <property type="project" value="InterPro"/>
</dbReference>
<evidence type="ECO:0000313" key="3">
    <source>
        <dbReference type="Proteomes" id="UP000294071"/>
    </source>
</evidence>
<dbReference type="Pfam" id="PF13302">
    <property type="entry name" value="Acetyltransf_3"/>
    <property type="match status" value="1"/>
</dbReference>
<gene>
    <name evidence="2" type="ORF">EUA93_01010</name>
</gene>
<name>A0A4Q2RYE6_9ACTN</name>
<dbReference type="InterPro" id="IPR000182">
    <property type="entry name" value="GNAT_dom"/>
</dbReference>
<evidence type="ECO:0000259" key="1">
    <source>
        <dbReference type="Pfam" id="PF13302"/>
    </source>
</evidence>
<dbReference type="RefSeq" id="WP_129397966.1">
    <property type="nucleotide sequence ID" value="NZ_SDWT01000001.1"/>
</dbReference>
<dbReference type="AlphaFoldDB" id="A0A4Q2RYE6"/>
<dbReference type="InterPro" id="IPR051531">
    <property type="entry name" value="N-acetyltransferase"/>
</dbReference>
<dbReference type="PANTHER" id="PTHR43792:SF1">
    <property type="entry name" value="N-ACETYLTRANSFERASE DOMAIN-CONTAINING PROTEIN"/>
    <property type="match status" value="1"/>
</dbReference>
<accession>A0A4Q2RYE6</accession>
<protein>
    <submittedName>
        <fullName evidence="2">GNAT family N-acetyltransferase</fullName>
    </submittedName>
</protein>
<dbReference type="OrthoDB" id="3533156at2"/>
<proteinExistence type="predicted"/>
<dbReference type="Gene3D" id="3.40.630.30">
    <property type="match status" value="1"/>
</dbReference>
<dbReference type="EMBL" id="SDWT01000001">
    <property type="protein sequence ID" value="RYB93055.1"/>
    <property type="molecule type" value="Genomic_DNA"/>
</dbReference>